<evidence type="ECO:0000313" key="3">
    <source>
        <dbReference type="EMBL" id="GEO37880.1"/>
    </source>
</evidence>
<evidence type="ECO:0000256" key="1">
    <source>
        <dbReference type="SAM" id="MobiDB-lite"/>
    </source>
</evidence>
<gene>
    <name evidence="3" type="ORF">SAE02_20280</name>
</gene>
<protein>
    <recommendedName>
        <fullName evidence="5">Right handed beta helix domain-containing protein</fullName>
    </recommendedName>
</protein>
<dbReference type="Proteomes" id="UP000321523">
    <property type="component" value="Unassembled WGS sequence"/>
</dbReference>
<keyword evidence="4" id="KW-1185">Reference proteome</keyword>
<evidence type="ECO:0000313" key="4">
    <source>
        <dbReference type="Proteomes" id="UP000321523"/>
    </source>
</evidence>
<organism evidence="3 4">
    <name type="scientific">Skermanella aerolata</name>
    <dbReference type="NCBI Taxonomy" id="393310"/>
    <lineage>
        <taxon>Bacteria</taxon>
        <taxon>Pseudomonadati</taxon>
        <taxon>Pseudomonadota</taxon>
        <taxon>Alphaproteobacteria</taxon>
        <taxon>Rhodospirillales</taxon>
        <taxon>Azospirillaceae</taxon>
        <taxon>Skermanella</taxon>
    </lineage>
</organism>
<name>A0A512DP09_9PROT</name>
<evidence type="ECO:0000256" key="2">
    <source>
        <dbReference type="SAM" id="SignalP"/>
    </source>
</evidence>
<dbReference type="RefSeq" id="WP_044430703.1">
    <property type="nucleotide sequence ID" value="NZ_BJYZ01000007.1"/>
</dbReference>
<reference evidence="3 4" key="1">
    <citation type="submission" date="2019-07" db="EMBL/GenBank/DDBJ databases">
        <title>Whole genome shotgun sequence of Skermanella aerolata NBRC 106429.</title>
        <authorList>
            <person name="Hosoyama A."/>
            <person name="Uohara A."/>
            <person name="Ohji S."/>
            <person name="Ichikawa N."/>
        </authorList>
    </citation>
    <scope>NUCLEOTIDE SEQUENCE [LARGE SCALE GENOMIC DNA]</scope>
    <source>
        <strain evidence="3 4">NBRC 106429</strain>
    </source>
</reference>
<dbReference type="AlphaFoldDB" id="A0A512DP09"/>
<feature type="region of interest" description="Disordered" evidence="1">
    <location>
        <begin position="278"/>
        <end position="306"/>
    </location>
</feature>
<sequence>MNHGSIQRVSAPRALSRLSAKFLCLMLSMGLAGAGPAAAGDDRFSCRDFRGYRIIDLNENSYQETFVFRSDEDVLFLGPDSPRRKHLRIDGGRHVAVLGGSFAPSYGYNAPTAAIGTKNQSGSIWIEGVSIDNEDSYGSDGIVLNAAGAKAIPATVLNTSIVNVQGTEGGRHGDIIQPQGRISLLDIENLVGSTSYQGLFLTRQEGVSYGGKVERIKLKNVQLEHLPGGDKRCLYLIAVGGNQQIELDNVYLTRQPHVSHCSGGSFFVQNSAKVTGSPEYGEPESAELSGASVTRVSSSGGSKGKAVAASYRAASGAACGQ</sequence>
<keyword evidence="2" id="KW-0732">Signal</keyword>
<dbReference type="EMBL" id="BJYZ01000007">
    <property type="protein sequence ID" value="GEO37880.1"/>
    <property type="molecule type" value="Genomic_DNA"/>
</dbReference>
<feature type="signal peptide" evidence="2">
    <location>
        <begin position="1"/>
        <end position="39"/>
    </location>
</feature>
<proteinExistence type="predicted"/>
<accession>A0A512DP09</accession>
<feature type="chain" id="PRO_5022187134" description="Right handed beta helix domain-containing protein" evidence="2">
    <location>
        <begin position="40"/>
        <end position="321"/>
    </location>
</feature>
<feature type="compositionally biased region" description="Low complexity" evidence="1">
    <location>
        <begin position="289"/>
        <end position="306"/>
    </location>
</feature>
<comment type="caution">
    <text evidence="3">The sequence shown here is derived from an EMBL/GenBank/DDBJ whole genome shotgun (WGS) entry which is preliminary data.</text>
</comment>
<evidence type="ECO:0008006" key="5">
    <source>
        <dbReference type="Google" id="ProtNLM"/>
    </source>
</evidence>